<gene>
    <name evidence="1" type="ORF">ACFQ2X_17330</name>
</gene>
<keyword evidence="2" id="KW-1185">Reference proteome</keyword>
<accession>A0ABW3UBW6</accession>
<comment type="caution">
    <text evidence="1">The sequence shown here is derived from an EMBL/GenBank/DDBJ whole genome shotgun (WGS) entry which is preliminary data.</text>
</comment>
<evidence type="ECO:0008006" key="3">
    <source>
        <dbReference type="Google" id="ProtNLM"/>
    </source>
</evidence>
<organism evidence="1 2">
    <name type="scientific">Microbulbifer celer</name>
    <dbReference type="NCBI Taxonomy" id="435905"/>
    <lineage>
        <taxon>Bacteria</taxon>
        <taxon>Pseudomonadati</taxon>
        <taxon>Pseudomonadota</taxon>
        <taxon>Gammaproteobacteria</taxon>
        <taxon>Cellvibrionales</taxon>
        <taxon>Microbulbiferaceae</taxon>
        <taxon>Microbulbifer</taxon>
    </lineage>
</organism>
<proteinExistence type="predicted"/>
<reference evidence="2" key="1">
    <citation type="journal article" date="2019" name="Int. J. Syst. Evol. Microbiol.">
        <title>The Global Catalogue of Microorganisms (GCM) 10K type strain sequencing project: providing services to taxonomists for standard genome sequencing and annotation.</title>
        <authorList>
            <consortium name="The Broad Institute Genomics Platform"/>
            <consortium name="The Broad Institute Genome Sequencing Center for Infectious Disease"/>
            <person name="Wu L."/>
            <person name="Ma J."/>
        </authorList>
    </citation>
    <scope>NUCLEOTIDE SEQUENCE [LARGE SCALE GENOMIC DNA]</scope>
    <source>
        <strain evidence="2">CCUG 54356</strain>
    </source>
</reference>
<name>A0ABW3UBW6_9GAMM</name>
<sequence>MAQTQMNNRCDRVFKQEVLRKCYEALMAVGFTRYRKEAVDWPLEDGFHCWVGLNEALYDEYFEINPFVGIHVVPLEKLWSVLKERKYDRGVATYALHMGLLSPHEPVFHFTRQTDIEAEAERLAKLYLDVGLSYAKSIASYEALLPLLQDRVDMLGAYPERVASCLYLMGRREEARQFTEDFLEKERNYFERFAVPFLEKLATEEAGRTR</sequence>
<evidence type="ECO:0000313" key="1">
    <source>
        <dbReference type="EMBL" id="MFD1218367.1"/>
    </source>
</evidence>
<dbReference type="EMBL" id="JBHTLR010000034">
    <property type="protein sequence ID" value="MFD1218367.1"/>
    <property type="molecule type" value="Genomic_DNA"/>
</dbReference>
<dbReference type="Proteomes" id="UP001597264">
    <property type="component" value="Unassembled WGS sequence"/>
</dbReference>
<evidence type="ECO:0000313" key="2">
    <source>
        <dbReference type="Proteomes" id="UP001597264"/>
    </source>
</evidence>
<dbReference type="RefSeq" id="WP_230435123.1">
    <property type="nucleotide sequence ID" value="NZ_CP087715.1"/>
</dbReference>
<protein>
    <recommendedName>
        <fullName evidence="3">Tetratricopeptide repeat protein</fullName>
    </recommendedName>
</protein>